<evidence type="ECO:0000256" key="1">
    <source>
        <dbReference type="ARBA" id="ARBA00007689"/>
    </source>
</evidence>
<dbReference type="STRING" id="658057.SAMN04488032_11081"/>
<dbReference type="RefSeq" id="WP_085849702.1">
    <property type="nucleotide sequence ID" value="NZ_FNZV01000010.1"/>
</dbReference>
<sequence length="91" mass="9827">MKFAVICTDKAGALQIRLDTRAEHLAYIEQTGIVTQAGPFLNDAGEMCGSLVILEVDDLAAAQAWADNDPYAKAGLFENVSVQAWKRVIST</sequence>
<dbReference type="PANTHER" id="PTHR33606">
    <property type="entry name" value="PROTEIN YCII"/>
    <property type="match status" value="1"/>
</dbReference>
<name>A0A1Y5SYQ1_9RHOB</name>
<dbReference type="Proteomes" id="UP000193307">
    <property type="component" value="Unassembled WGS sequence"/>
</dbReference>
<gene>
    <name evidence="3" type="ORF">PAM7971_02576</name>
</gene>
<dbReference type="Pfam" id="PF03795">
    <property type="entry name" value="YCII"/>
    <property type="match status" value="1"/>
</dbReference>
<dbReference type="InterPro" id="IPR011008">
    <property type="entry name" value="Dimeric_a/b-barrel"/>
</dbReference>
<dbReference type="AlphaFoldDB" id="A0A1Y5SYQ1"/>
<accession>A0A1Y5SYQ1</accession>
<protein>
    <submittedName>
        <fullName evidence="3">YciI-like protein</fullName>
    </submittedName>
</protein>
<dbReference type="InterPro" id="IPR051807">
    <property type="entry name" value="Sec-metab_biosynth-assoc"/>
</dbReference>
<evidence type="ECO:0000259" key="2">
    <source>
        <dbReference type="Pfam" id="PF03795"/>
    </source>
</evidence>
<dbReference type="InterPro" id="IPR005545">
    <property type="entry name" value="YCII"/>
</dbReference>
<evidence type="ECO:0000313" key="3">
    <source>
        <dbReference type="EMBL" id="SLN51783.1"/>
    </source>
</evidence>
<proteinExistence type="inferred from homology"/>
<feature type="domain" description="YCII-related" evidence="2">
    <location>
        <begin position="1"/>
        <end position="86"/>
    </location>
</feature>
<dbReference type="SUPFAM" id="SSF54909">
    <property type="entry name" value="Dimeric alpha+beta barrel"/>
    <property type="match status" value="1"/>
</dbReference>
<keyword evidence="4" id="KW-1185">Reference proteome</keyword>
<comment type="similarity">
    <text evidence="1">Belongs to the YciI family.</text>
</comment>
<dbReference type="PANTHER" id="PTHR33606:SF3">
    <property type="entry name" value="PROTEIN YCII"/>
    <property type="match status" value="1"/>
</dbReference>
<reference evidence="3 4" key="1">
    <citation type="submission" date="2017-03" db="EMBL/GenBank/DDBJ databases">
        <authorList>
            <person name="Afonso C.L."/>
            <person name="Miller P.J."/>
            <person name="Scott M.A."/>
            <person name="Spackman E."/>
            <person name="Goraichik I."/>
            <person name="Dimitrov K.M."/>
            <person name="Suarez D.L."/>
            <person name="Swayne D.E."/>
        </authorList>
    </citation>
    <scope>NUCLEOTIDE SEQUENCE [LARGE SCALE GENOMIC DNA]</scope>
    <source>
        <strain evidence="3 4">CECT 7971</strain>
    </source>
</reference>
<dbReference type="OrthoDB" id="2293521at2"/>
<organism evidence="3 4">
    <name type="scientific">Pacificibacter marinus</name>
    <dbReference type="NCBI Taxonomy" id="658057"/>
    <lineage>
        <taxon>Bacteria</taxon>
        <taxon>Pseudomonadati</taxon>
        <taxon>Pseudomonadota</taxon>
        <taxon>Alphaproteobacteria</taxon>
        <taxon>Rhodobacterales</taxon>
        <taxon>Roseobacteraceae</taxon>
        <taxon>Pacificibacter</taxon>
    </lineage>
</organism>
<evidence type="ECO:0000313" key="4">
    <source>
        <dbReference type="Proteomes" id="UP000193307"/>
    </source>
</evidence>
<dbReference type="EMBL" id="FWFW01000008">
    <property type="protein sequence ID" value="SLN51783.1"/>
    <property type="molecule type" value="Genomic_DNA"/>
</dbReference>
<dbReference type="Gene3D" id="3.30.70.1060">
    <property type="entry name" value="Dimeric alpha+beta barrel"/>
    <property type="match status" value="1"/>
</dbReference>